<feature type="chain" id="PRO_5046066010" description="LVIVD repeat-containing protein" evidence="2">
    <location>
        <begin position="25"/>
        <end position="487"/>
    </location>
</feature>
<dbReference type="Gene3D" id="2.130.10.10">
    <property type="entry name" value="YVTN repeat-like/Quinoprotein amine dehydrogenase"/>
    <property type="match status" value="1"/>
</dbReference>
<dbReference type="Proteomes" id="UP001500957">
    <property type="component" value="Unassembled WGS sequence"/>
</dbReference>
<feature type="signal peptide" evidence="2">
    <location>
        <begin position="1"/>
        <end position="24"/>
    </location>
</feature>
<dbReference type="InterPro" id="IPR015943">
    <property type="entry name" value="WD40/YVTN_repeat-like_dom_sf"/>
</dbReference>
<comment type="caution">
    <text evidence="3">The sequence shown here is derived from an EMBL/GenBank/DDBJ whole genome shotgun (WGS) entry which is preliminary data.</text>
</comment>
<gene>
    <name evidence="3" type="ORF">GCM10009547_29050</name>
</gene>
<evidence type="ECO:0008006" key="5">
    <source>
        <dbReference type="Google" id="ProtNLM"/>
    </source>
</evidence>
<proteinExistence type="predicted"/>
<feature type="region of interest" description="Disordered" evidence="1">
    <location>
        <begin position="37"/>
        <end position="63"/>
    </location>
</feature>
<evidence type="ECO:0000256" key="1">
    <source>
        <dbReference type="SAM" id="MobiDB-lite"/>
    </source>
</evidence>
<dbReference type="SUPFAM" id="SSF51004">
    <property type="entry name" value="C-terminal (heme d1) domain of cytochrome cd1-nitrite reductase"/>
    <property type="match status" value="1"/>
</dbReference>
<evidence type="ECO:0000313" key="4">
    <source>
        <dbReference type="Proteomes" id="UP001500957"/>
    </source>
</evidence>
<protein>
    <recommendedName>
        <fullName evidence="5">LVIVD repeat-containing protein</fullName>
    </recommendedName>
</protein>
<organism evidence="3 4">
    <name type="scientific">Sporichthya brevicatena</name>
    <dbReference type="NCBI Taxonomy" id="171442"/>
    <lineage>
        <taxon>Bacteria</taxon>
        <taxon>Bacillati</taxon>
        <taxon>Actinomycetota</taxon>
        <taxon>Actinomycetes</taxon>
        <taxon>Sporichthyales</taxon>
        <taxon>Sporichthyaceae</taxon>
        <taxon>Sporichthya</taxon>
    </lineage>
</organism>
<evidence type="ECO:0000313" key="3">
    <source>
        <dbReference type="EMBL" id="GAA0624103.1"/>
    </source>
</evidence>
<keyword evidence="4" id="KW-1185">Reference proteome</keyword>
<reference evidence="3 4" key="1">
    <citation type="journal article" date="2019" name="Int. J. Syst. Evol. Microbiol.">
        <title>The Global Catalogue of Microorganisms (GCM) 10K type strain sequencing project: providing services to taxonomists for standard genome sequencing and annotation.</title>
        <authorList>
            <consortium name="The Broad Institute Genomics Platform"/>
            <consortium name="The Broad Institute Genome Sequencing Center for Infectious Disease"/>
            <person name="Wu L."/>
            <person name="Ma J."/>
        </authorList>
    </citation>
    <scope>NUCLEOTIDE SEQUENCE [LARGE SCALE GENOMIC DNA]</scope>
    <source>
        <strain evidence="3 4">JCM 10671</strain>
    </source>
</reference>
<keyword evidence="2" id="KW-0732">Signal</keyword>
<name>A0ABN1GYZ4_9ACTN</name>
<accession>A0ABN1GYZ4</accession>
<sequence>MRAGVMLGLAGALLLPAIAGSGSAAQADQFESAVPRAVCGPGSSPESGLQGQVPLADRQSGRSQQGYSCNLELLGRYQGEGTTWVNPQYRHCAYHATSMAGIGKKKSEGVQVIDASNPRKPRLSTNLTSPAMFSGTWESLKVNEARGLLAGVSVGPVIGTLAFDVYDIKTDCTRPKLLNSVAGTEFTVPASTLNHEGQWSPDGKTYWATSLAGGGITAIDVSDPRSPRIAGVGTVGVVNHGFELSADGNRLYLTTAFPAGVIVLDVSDIQSRKPAPMMREVGRVTWGGEVSLGQHAIPVTWGGKPYLIAADEFSGEDVHIVDIGDETRPTVVRQIQLEISRPENADLAAQDAASNGPFGYDVHYCDVDRRTNPTALACGFFNSGVRVFDIRNPLKPREIAYFNPPAQVGKQSLLPGSEHAQHPLMYISNISAYRDAGPTGVTISNMADLTADYCGSPPRFVGRDQLWVSCQDNGFLALRFTNNAFRR</sequence>
<dbReference type="EMBL" id="BAAAHE010000023">
    <property type="protein sequence ID" value="GAA0624103.1"/>
    <property type="molecule type" value="Genomic_DNA"/>
</dbReference>
<dbReference type="InterPro" id="IPR011048">
    <property type="entry name" value="Haem_d1_sf"/>
</dbReference>
<evidence type="ECO:0000256" key="2">
    <source>
        <dbReference type="SAM" id="SignalP"/>
    </source>
</evidence>
<dbReference type="RefSeq" id="WP_344605946.1">
    <property type="nucleotide sequence ID" value="NZ_BAAAHE010000023.1"/>
</dbReference>